<dbReference type="Proteomes" id="UP000762676">
    <property type="component" value="Unassembled WGS sequence"/>
</dbReference>
<dbReference type="InterPro" id="IPR011889">
    <property type="entry name" value="Liste_lipo_26"/>
</dbReference>
<evidence type="ECO:0000313" key="2">
    <source>
        <dbReference type="EMBL" id="GFR75504.1"/>
    </source>
</evidence>
<feature type="region of interest" description="Disordered" evidence="1">
    <location>
        <begin position="14"/>
        <end position="47"/>
    </location>
</feature>
<reference evidence="2 3" key="1">
    <citation type="journal article" date="2021" name="Elife">
        <title>Chloroplast acquisition without the gene transfer in kleptoplastic sea slugs, Plakobranchus ocellatus.</title>
        <authorList>
            <person name="Maeda T."/>
            <person name="Takahashi S."/>
            <person name="Yoshida T."/>
            <person name="Shimamura S."/>
            <person name="Takaki Y."/>
            <person name="Nagai Y."/>
            <person name="Toyoda A."/>
            <person name="Suzuki Y."/>
            <person name="Arimoto A."/>
            <person name="Ishii H."/>
            <person name="Satoh N."/>
            <person name="Nishiyama T."/>
            <person name="Hasebe M."/>
            <person name="Maruyama T."/>
            <person name="Minagawa J."/>
            <person name="Obokata J."/>
            <person name="Shigenobu S."/>
        </authorList>
    </citation>
    <scope>NUCLEOTIDE SEQUENCE [LARGE SCALE GENOMIC DNA]</scope>
</reference>
<comment type="caution">
    <text evidence="2">The sequence shown here is derived from an EMBL/GenBank/DDBJ whole genome shotgun (WGS) entry which is preliminary data.</text>
</comment>
<dbReference type="InterPro" id="IPR005046">
    <property type="entry name" value="DUF285"/>
</dbReference>
<evidence type="ECO:0000256" key="1">
    <source>
        <dbReference type="SAM" id="MobiDB-lite"/>
    </source>
</evidence>
<organism evidence="2 3">
    <name type="scientific">Elysia marginata</name>
    <dbReference type="NCBI Taxonomy" id="1093978"/>
    <lineage>
        <taxon>Eukaryota</taxon>
        <taxon>Metazoa</taxon>
        <taxon>Spiralia</taxon>
        <taxon>Lophotrochozoa</taxon>
        <taxon>Mollusca</taxon>
        <taxon>Gastropoda</taxon>
        <taxon>Heterobranchia</taxon>
        <taxon>Euthyneura</taxon>
        <taxon>Panpulmonata</taxon>
        <taxon>Sacoglossa</taxon>
        <taxon>Placobranchoidea</taxon>
        <taxon>Plakobranchidae</taxon>
        <taxon>Elysia</taxon>
    </lineage>
</organism>
<dbReference type="EMBL" id="BMAT01004542">
    <property type="protein sequence ID" value="GFR75504.1"/>
    <property type="molecule type" value="Genomic_DNA"/>
</dbReference>
<sequence>MVILALSFLRCSKSSVEPVEQKGTTKPKEPAKPTEPTEPTEPKGPRIPLKMLKKVDGADYVSGKWKPEGKKLYHIKVNNETIKEVVYKEVKRLGLKADLYHIDVSGVTNMSGLFMDGGIYEAENLTPEHKRIMRYNYLADFNGDISKWDVSSVTAMSVMFVYSKFNGDISKWDVSNCMDFSYMFYQSNFTGDVSGWDVHPDAVTKCMFE</sequence>
<accession>A0AAV4FR79</accession>
<dbReference type="Pfam" id="PF03382">
    <property type="entry name" value="DUF285"/>
    <property type="match status" value="1"/>
</dbReference>
<protein>
    <submittedName>
        <fullName evidence="2">Surface protein</fullName>
    </submittedName>
</protein>
<gene>
    <name evidence="2" type="ORF">ElyMa_002190500</name>
</gene>
<proteinExistence type="predicted"/>
<keyword evidence="3" id="KW-1185">Reference proteome</keyword>
<dbReference type="AlphaFoldDB" id="A0AAV4FR79"/>
<dbReference type="NCBIfam" id="TIGR02167">
    <property type="entry name" value="Liste_lipo_26"/>
    <property type="match status" value="1"/>
</dbReference>
<name>A0AAV4FR79_9GAST</name>
<evidence type="ECO:0000313" key="3">
    <source>
        <dbReference type="Proteomes" id="UP000762676"/>
    </source>
</evidence>